<reference evidence="3 4" key="1">
    <citation type="submission" date="2017-10" db="EMBL/GenBank/DDBJ databases">
        <title>Genome sequence of Caulobacter mirabilis FWC38.</title>
        <authorList>
            <person name="Fiebig A."/>
            <person name="Crosson S."/>
        </authorList>
    </citation>
    <scope>NUCLEOTIDE SEQUENCE [LARGE SCALE GENOMIC DNA]</scope>
    <source>
        <strain evidence="3 4">FWC 38</strain>
    </source>
</reference>
<evidence type="ECO:0000313" key="3">
    <source>
        <dbReference type="EMBL" id="ATQ43552.1"/>
    </source>
</evidence>
<dbReference type="KEGG" id="cmb:CSW64_14645"/>
<gene>
    <name evidence="3" type="ORF">CSW64_14645</name>
</gene>
<evidence type="ECO:0000256" key="2">
    <source>
        <dbReference type="SAM" id="SignalP"/>
    </source>
</evidence>
<dbReference type="Proteomes" id="UP000228945">
    <property type="component" value="Chromosome"/>
</dbReference>
<evidence type="ECO:0000256" key="1">
    <source>
        <dbReference type="SAM" id="MobiDB-lite"/>
    </source>
</evidence>
<dbReference type="RefSeq" id="WP_099622801.1">
    <property type="nucleotide sequence ID" value="NZ_CP024201.1"/>
</dbReference>
<evidence type="ECO:0008006" key="5">
    <source>
        <dbReference type="Google" id="ProtNLM"/>
    </source>
</evidence>
<dbReference type="OrthoDB" id="7191245at2"/>
<keyword evidence="4" id="KW-1185">Reference proteome</keyword>
<feature type="signal peptide" evidence="2">
    <location>
        <begin position="1"/>
        <end position="25"/>
    </location>
</feature>
<dbReference type="AlphaFoldDB" id="A0A2D2AZX6"/>
<organism evidence="3 4">
    <name type="scientific">Caulobacter mirabilis</name>
    <dbReference type="NCBI Taxonomy" id="69666"/>
    <lineage>
        <taxon>Bacteria</taxon>
        <taxon>Pseudomonadati</taxon>
        <taxon>Pseudomonadota</taxon>
        <taxon>Alphaproteobacteria</taxon>
        <taxon>Caulobacterales</taxon>
        <taxon>Caulobacteraceae</taxon>
        <taxon>Caulobacter</taxon>
    </lineage>
</organism>
<protein>
    <recommendedName>
        <fullName evidence="5">DUF4440 domain-containing protein</fullName>
    </recommendedName>
</protein>
<keyword evidence="2" id="KW-0732">Signal</keyword>
<name>A0A2D2AZX6_9CAUL</name>
<evidence type="ECO:0000313" key="4">
    <source>
        <dbReference type="Proteomes" id="UP000228945"/>
    </source>
</evidence>
<feature type="chain" id="PRO_5013844055" description="DUF4440 domain-containing protein" evidence="2">
    <location>
        <begin position="26"/>
        <end position="215"/>
    </location>
</feature>
<proteinExistence type="predicted"/>
<feature type="region of interest" description="Disordered" evidence="1">
    <location>
        <begin position="65"/>
        <end position="84"/>
    </location>
</feature>
<sequence>MRRLVILACAAAVVLVGALTAVAIARDKPDTASHVARECRFLAAVETQRMVRWETNETGIDAFWRAEGRTGGPPRPDLAASPGADLPKSLGSRLIQWLTPKRALPSIDCGAVFDVMRIPTLIRYEEGPIGRERRLQYSRVSFLPGDRYALVRRIECYRVGGRWDQTVWFDLWRRRGGGWEPVNVHRVNAVFIRPRFETPMRCFDPAYEPRPGPGG</sequence>
<dbReference type="EMBL" id="CP024201">
    <property type="protein sequence ID" value="ATQ43552.1"/>
    <property type="molecule type" value="Genomic_DNA"/>
</dbReference>
<accession>A0A2D2AZX6</accession>